<keyword evidence="2" id="KW-1185">Reference proteome</keyword>
<reference evidence="1 2" key="1">
    <citation type="journal article" date="2015" name="Genome Biol. Evol.">
        <title>Comparative Genomics of a Bacterivorous Green Alga Reveals Evolutionary Causalities and Consequences of Phago-Mixotrophic Mode of Nutrition.</title>
        <authorList>
            <person name="Burns J.A."/>
            <person name="Paasch A."/>
            <person name="Narechania A."/>
            <person name="Kim E."/>
        </authorList>
    </citation>
    <scope>NUCLEOTIDE SEQUENCE [LARGE SCALE GENOMIC DNA]</scope>
    <source>
        <strain evidence="1 2">PLY_AMNH</strain>
    </source>
</reference>
<evidence type="ECO:0000313" key="1">
    <source>
        <dbReference type="EMBL" id="KAK3267931.1"/>
    </source>
</evidence>
<gene>
    <name evidence="1" type="ORF">CYMTET_23542</name>
</gene>
<protein>
    <submittedName>
        <fullName evidence="1">Uncharacterized protein</fullName>
    </submittedName>
</protein>
<proteinExistence type="predicted"/>
<accession>A0AAE0L0V1</accession>
<dbReference type="EMBL" id="LGRX02012111">
    <property type="protein sequence ID" value="KAK3267931.1"/>
    <property type="molecule type" value="Genomic_DNA"/>
</dbReference>
<comment type="caution">
    <text evidence="1">The sequence shown here is derived from an EMBL/GenBank/DDBJ whole genome shotgun (WGS) entry which is preliminary data.</text>
</comment>
<dbReference type="AlphaFoldDB" id="A0AAE0L0V1"/>
<evidence type="ECO:0000313" key="2">
    <source>
        <dbReference type="Proteomes" id="UP001190700"/>
    </source>
</evidence>
<sequence>MKMRGEVFPLITSVVGQPVSFDAARAGSYAHRLRAYWSNLFQDHQFNLVVEKVERPSDRFNSKAFRAPRVGTVVRCDDITEESETREVNLDEKAIAM</sequence>
<organism evidence="1 2">
    <name type="scientific">Cymbomonas tetramitiformis</name>
    <dbReference type="NCBI Taxonomy" id="36881"/>
    <lineage>
        <taxon>Eukaryota</taxon>
        <taxon>Viridiplantae</taxon>
        <taxon>Chlorophyta</taxon>
        <taxon>Pyramimonadophyceae</taxon>
        <taxon>Pyramimonadales</taxon>
        <taxon>Pyramimonadaceae</taxon>
        <taxon>Cymbomonas</taxon>
    </lineage>
</organism>
<dbReference type="Proteomes" id="UP001190700">
    <property type="component" value="Unassembled WGS sequence"/>
</dbReference>
<name>A0AAE0L0V1_9CHLO</name>